<evidence type="ECO:0000256" key="2">
    <source>
        <dbReference type="ARBA" id="ARBA00022980"/>
    </source>
</evidence>
<dbReference type="Pfam" id="PF01249">
    <property type="entry name" value="Ribosomal_S21e"/>
    <property type="match status" value="1"/>
</dbReference>
<keyword evidence="2 4" id="KW-0689">Ribosomal protein</keyword>
<comment type="caution">
    <text evidence="5">The sequence shown here is derived from an EMBL/GenBank/DDBJ whole genome shotgun (WGS) entry which is preliminary data.</text>
</comment>
<reference evidence="5 6" key="1">
    <citation type="journal article" date="2015" name="Mol. Biochem. Parasitol.">
        <title>Identification of polymorphic genes for use in assemblage B genotyping assays through comparative genomics of multiple assemblage B Giardia duodenalis isolates.</title>
        <authorList>
            <person name="Wielinga C."/>
            <person name="Thompson R.C."/>
            <person name="Monis P."/>
            <person name="Ryan U."/>
        </authorList>
    </citation>
    <scope>NUCLEOTIDE SEQUENCE [LARGE SCALE GENOMIC DNA]</scope>
    <source>
        <strain evidence="5 6">BAH15c1</strain>
    </source>
</reference>
<dbReference type="GO" id="GO:0003735">
    <property type="term" value="F:structural constituent of ribosome"/>
    <property type="evidence" value="ECO:0007669"/>
    <property type="project" value="InterPro"/>
</dbReference>
<protein>
    <recommendedName>
        <fullName evidence="4">40S ribosomal protein S21</fullName>
    </recommendedName>
</protein>
<dbReference type="OrthoDB" id="278325at2759"/>
<dbReference type="GO" id="GO:0005840">
    <property type="term" value="C:ribosome"/>
    <property type="evidence" value="ECO:0007669"/>
    <property type="project" value="UniProtKB-KW"/>
</dbReference>
<dbReference type="PIRSF" id="PIRSF002148">
    <property type="entry name" value="Ribosomal_S21e"/>
    <property type="match status" value="1"/>
</dbReference>
<dbReference type="EMBL" id="JXTI01000003">
    <property type="protein sequence ID" value="KWX15750.1"/>
    <property type="molecule type" value="Genomic_DNA"/>
</dbReference>
<evidence type="ECO:0000256" key="4">
    <source>
        <dbReference type="PIRNR" id="PIRNR002148"/>
    </source>
</evidence>
<comment type="similarity">
    <text evidence="1 4">Belongs to the eukaryotic ribosomal protein eS21 family.</text>
</comment>
<gene>
    <name evidence="5" type="ORF">QR46_0206</name>
</gene>
<evidence type="ECO:0000256" key="1">
    <source>
        <dbReference type="ARBA" id="ARBA00010228"/>
    </source>
</evidence>
<organism evidence="5 6">
    <name type="scientific">Giardia duodenalis assemblage B</name>
    <dbReference type="NCBI Taxonomy" id="1394984"/>
    <lineage>
        <taxon>Eukaryota</taxon>
        <taxon>Metamonada</taxon>
        <taxon>Diplomonadida</taxon>
        <taxon>Hexamitidae</taxon>
        <taxon>Giardiinae</taxon>
        <taxon>Giardia</taxon>
    </lineage>
</organism>
<dbReference type="PANTHER" id="PTHR10442">
    <property type="entry name" value="40S RIBOSOMAL PROTEIN S21"/>
    <property type="match status" value="1"/>
</dbReference>
<dbReference type="Proteomes" id="UP000070089">
    <property type="component" value="Unassembled WGS sequence"/>
</dbReference>
<dbReference type="InterPro" id="IPR001931">
    <property type="entry name" value="Ribosomal_eS21"/>
</dbReference>
<name>A0A132P092_GIAIN</name>
<evidence type="ECO:0000313" key="5">
    <source>
        <dbReference type="EMBL" id="KWX15750.1"/>
    </source>
</evidence>
<dbReference type="AlphaFoldDB" id="A0A132P092"/>
<evidence type="ECO:0000313" key="6">
    <source>
        <dbReference type="Proteomes" id="UP000070089"/>
    </source>
</evidence>
<dbReference type="Gene3D" id="3.30.1230.20">
    <property type="match status" value="1"/>
</dbReference>
<dbReference type="FunFam" id="3.30.1230.20:FF:000007">
    <property type="entry name" value="40S ribosomal protein S21"/>
    <property type="match status" value="1"/>
</dbReference>
<dbReference type="GO" id="GO:1990904">
    <property type="term" value="C:ribonucleoprotein complex"/>
    <property type="evidence" value="ECO:0007669"/>
    <property type="project" value="UniProtKB-KW"/>
</dbReference>
<evidence type="ECO:0000256" key="3">
    <source>
        <dbReference type="ARBA" id="ARBA00023274"/>
    </source>
</evidence>
<proteinExistence type="inferred from homology"/>
<keyword evidence="3 4" id="KW-0687">Ribonucleoprotein</keyword>
<dbReference type="InterPro" id="IPR038579">
    <property type="entry name" value="Ribosomal_eS21_sf"/>
</dbReference>
<sequence>MQSDDIGMKNSDGVVVDAYIPRKCSATNRLIGPKDHAAVQLSVARVNDKGKMIQNNYVTFAFCGAIRSRGGVDSAFMLLAQEHGLMERL</sequence>
<dbReference type="GO" id="GO:0006412">
    <property type="term" value="P:translation"/>
    <property type="evidence" value="ECO:0007669"/>
    <property type="project" value="InterPro"/>
</dbReference>
<dbReference type="VEuPathDB" id="GiardiaDB:QR46_0206"/>
<accession>A0A132P092</accession>